<keyword evidence="5" id="KW-1185">Reference proteome</keyword>
<accession>A0A1H6UPP9</accession>
<gene>
    <name evidence="4" type="ORF">SAMN05444271_11233</name>
</gene>
<feature type="region of interest" description="Disordered" evidence="2">
    <location>
        <begin position="1"/>
        <end position="21"/>
    </location>
</feature>
<dbReference type="KEGG" id="hae:halTADL_2737"/>
<dbReference type="PANTHER" id="PTHR43798">
    <property type="entry name" value="MONOACYLGLYCEROL LIPASE"/>
    <property type="match status" value="1"/>
</dbReference>
<accession>A0A2H4Q517</accession>
<evidence type="ECO:0000256" key="1">
    <source>
        <dbReference type="ARBA" id="ARBA00022801"/>
    </source>
</evidence>
<dbReference type="RefSeq" id="WP_089672618.1">
    <property type="nucleotide sequence ID" value="NZ_CP024845.1"/>
</dbReference>
<name>A0A1H6UPP9_9EURY</name>
<dbReference type="InterPro" id="IPR050266">
    <property type="entry name" value="AB_hydrolase_sf"/>
</dbReference>
<keyword evidence="1" id="KW-0378">Hydrolase</keyword>
<dbReference type="GeneID" id="35003508"/>
<evidence type="ECO:0000256" key="2">
    <source>
        <dbReference type="SAM" id="MobiDB-lite"/>
    </source>
</evidence>
<dbReference type="PANTHER" id="PTHR43798:SF31">
    <property type="entry name" value="AB HYDROLASE SUPERFAMILY PROTEIN YCLE"/>
    <property type="match status" value="1"/>
</dbReference>
<dbReference type="Gene3D" id="3.40.50.1820">
    <property type="entry name" value="alpha/beta hydrolase"/>
    <property type="match status" value="1"/>
</dbReference>
<dbReference type="OrthoDB" id="312142at2157"/>
<proteinExistence type="predicted"/>
<dbReference type="Proteomes" id="UP000198888">
    <property type="component" value="Unassembled WGS sequence"/>
</dbReference>
<dbReference type="STRING" id="1073996.SAMN05444271_11233"/>
<organism evidence="4 5">
    <name type="scientific">Halohasta litchfieldiae</name>
    <dbReference type="NCBI Taxonomy" id="1073996"/>
    <lineage>
        <taxon>Archaea</taxon>
        <taxon>Methanobacteriati</taxon>
        <taxon>Methanobacteriota</taxon>
        <taxon>Stenosarchaea group</taxon>
        <taxon>Halobacteria</taxon>
        <taxon>Halobacteriales</taxon>
        <taxon>Haloferacaceae</taxon>
        <taxon>Halohasta</taxon>
    </lineage>
</organism>
<evidence type="ECO:0000313" key="4">
    <source>
        <dbReference type="EMBL" id="SEI92664.1"/>
    </source>
</evidence>
<evidence type="ECO:0000259" key="3">
    <source>
        <dbReference type="Pfam" id="PF12697"/>
    </source>
</evidence>
<sequence length="259" mass="28165">MESVSHHGRSTAYKYSDRSGQSGPGCCYIHGSGGSHEAWKSQFRLASRTPVAAVDLSGHGESDDIDADAGYETLSAYTDDVAAVVEATDCSVLVGHSLGGAVAIWAALERDLDLDGLVLAGTGPRLPVLSDLLDWLKTDFDRAVEFLHGSDRLFHDPDPELLAASTRRLRETGQPVTGRDFRTSNLFNVLGRLDEIDLPAAALVGEYDQLTPLRYHQYFAAEMPNCSVLQIEDAAHLSMLEQPQAFNAALSMFLDRLTR</sequence>
<dbReference type="EMBL" id="FNYR01000012">
    <property type="protein sequence ID" value="SEI92664.1"/>
    <property type="molecule type" value="Genomic_DNA"/>
</dbReference>
<evidence type="ECO:0000313" key="5">
    <source>
        <dbReference type="Proteomes" id="UP000198888"/>
    </source>
</evidence>
<dbReference type="PRINTS" id="PR00111">
    <property type="entry name" value="ABHYDROLASE"/>
</dbReference>
<dbReference type="GO" id="GO:0016020">
    <property type="term" value="C:membrane"/>
    <property type="evidence" value="ECO:0007669"/>
    <property type="project" value="TreeGrafter"/>
</dbReference>
<protein>
    <submittedName>
        <fullName evidence="4">Pimeloyl-ACP methyl ester carboxylesterase</fullName>
    </submittedName>
</protein>
<dbReference type="SUPFAM" id="SSF53474">
    <property type="entry name" value="alpha/beta-Hydrolases"/>
    <property type="match status" value="1"/>
</dbReference>
<reference evidence="4 5" key="1">
    <citation type="submission" date="2016-10" db="EMBL/GenBank/DDBJ databases">
        <authorList>
            <person name="de Groot N.N."/>
        </authorList>
    </citation>
    <scope>NUCLEOTIDE SEQUENCE [LARGE SCALE GENOMIC DNA]</scope>
    <source>
        <strain evidence="4 5">DSM 22187</strain>
    </source>
</reference>
<dbReference type="InterPro" id="IPR000073">
    <property type="entry name" value="AB_hydrolase_1"/>
</dbReference>
<dbReference type="AlphaFoldDB" id="A0A1H6UPP9"/>
<dbReference type="Pfam" id="PF12697">
    <property type="entry name" value="Abhydrolase_6"/>
    <property type="match status" value="1"/>
</dbReference>
<feature type="domain" description="AB hydrolase-1" evidence="3">
    <location>
        <begin position="29"/>
        <end position="249"/>
    </location>
</feature>
<dbReference type="GO" id="GO:0016787">
    <property type="term" value="F:hydrolase activity"/>
    <property type="evidence" value="ECO:0007669"/>
    <property type="project" value="UniProtKB-KW"/>
</dbReference>
<dbReference type="InterPro" id="IPR029058">
    <property type="entry name" value="AB_hydrolase_fold"/>
</dbReference>